<evidence type="ECO:0000313" key="3">
    <source>
        <dbReference type="Proteomes" id="UP001178507"/>
    </source>
</evidence>
<feature type="region of interest" description="Disordered" evidence="1">
    <location>
        <begin position="1"/>
        <end position="42"/>
    </location>
</feature>
<name>A0AA36JLM7_9DINO</name>
<evidence type="ECO:0000256" key="1">
    <source>
        <dbReference type="SAM" id="MobiDB-lite"/>
    </source>
</evidence>
<comment type="caution">
    <text evidence="2">The sequence shown here is derived from an EMBL/GenBank/DDBJ whole genome shotgun (WGS) entry which is preliminary data.</text>
</comment>
<feature type="compositionally biased region" description="Acidic residues" evidence="1">
    <location>
        <begin position="15"/>
        <end position="29"/>
    </location>
</feature>
<keyword evidence="3" id="KW-1185">Reference proteome</keyword>
<dbReference type="Proteomes" id="UP001178507">
    <property type="component" value="Unassembled WGS sequence"/>
</dbReference>
<gene>
    <name evidence="2" type="ORF">EVOR1521_LOCUS29899</name>
</gene>
<reference evidence="2" key="1">
    <citation type="submission" date="2023-08" db="EMBL/GenBank/DDBJ databases">
        <authorList>
            <person name="Chen Y."/>
            <person name="Shah S."/>
            <person name="Dougan E. K."/>
            <person name="Thang M."/>
            <person name="Chan C."/>
        </authorList>
    </citation>
    <scope>NUCLEOTIDE SEQUENCE</scope>
</reference>
<organism evidence="2 3">
    <name type="scientific">Effrenium voratum</name>
    <dbReference type="NCBI Taxonomy" id="2562239"/>
    <lineage>
        <taxon>Eukaryota</taxon>
        <taxon>Sar</taxon>
        <taxon>Alveolata</taxon>
        <taxon>Dinophyceae</taxon>
        <taxon>Suessiales</taxon>
        <taxon>Symbiodiniaceae</taxon>
        <taxon>Effrenium</taxon>
    </lineage>
</organism>
<protein>
    <submittedName>
        <fullName evidence="2">Uncharacterized protein</fullName>
    </submittedName>
</protein>
<sequence length="219" mass="23683">MDALSSAPVQYTSLEPDEFDAEASPEEVEASGPETPEETPEKLGLKESLVLPRFDAWAKRLDAAAANAARELYERLKVHSQSESMASSTRSFKVHFSIAGMQGVYTQTSCADPLAPTWAVSTAGQMELVPNLEAEWVLDDETLLQCQHFAGGETKQSIDEARLSDRFGSDFIASLGGMPRLLQFLGVVCADPKAAEYAEVLPFGLPDALLRTNALDGKS</sequence>
<proteinExistence type="predicted"/>
<dbReference type="AlphaFoldDB" id="A0AA36JLM7"/>
<evidence type="ECO:0000313" key="2">
    <source>
        <dbReference type="EMBL" id="CAJ1408505.1"/>
    </source>
</evidence>
<accession>A0AA36JLM7</accession>
<dbReference type="EMBL" id="CAUJNA010003723">
    <property type="protein sequence ID" value="CAJ1408505.1"/>
    <property type="molecule type" value="Genomic_DNA"/>
</dbReference>